<dbReference type="EMBL" id="JAATJV010238310">
    <property type="protein sequence ID" value="MBZ3875000.1"/>
    <property type="molecule type" value="Genomic_DNA"/>
</dbReference>
<proteinExistence type="predicted"/>
<reference evidence="1" key="1">
    <citation type="submission" date="2020-03" db="EMBL/GenBank/DDBJ databases">
        <title>Studies in the Genomics of Life Span.</title>
        <authorList>
            <person name="Glass D."/>
        </authorList>
    </citation>
    <scope>NUCLEOTIDE SEQUENCE</scope>
    <source>
        <strain evidence="1">SUZIE</strain>
        <tissue evidence="1">Muscle</tissue>
    </source>
</reference>
<evidence type="ECO:0000313" key="2">
    <source>
        <dbReference type="Proteomes" id="UP001166674"/>
    </source>
</evidence>
<organism evidence="1 2">
    <name type="scientific">Sciurus carolinensis</name>
    <name type="common">Eastern gray squirrel</name>
    <dbReference type="NCBI Taxonomy" id="30640"/>
    <lineage>
        <taxon>Eukaryota</taxon>
        <taxon>Metazoa</taxon>
        <taxon>Chordata</taxon>
        <taxon>Craniata</taxon>
        <taxon>Vertebrata</taxon>
        <taxon>Euteleostomi</taxon>
        <taxon>Mammalia</taxon>
        <taxon>Eutheria</taxon>
        <taxon>Euarchontoglires</taxon>
        <taxon>Glires</taxon>
        <taxon>Rodentia</taxon>
        <taxon>Sciuromorpha</taxon>
        <taxon>Sciuridae</taxon>
        <taxon>Sciurinae</taxon>
        <taxon>Sciurini</taxon>
        <taxon>Sciurus</taxon>
    </lineage>
</organism>
<evidence type="ECO:0000313" key="1">
    <source>
        <dbReference type="EMBL" id="MBZ3875000.1"/>
    </source>
</evidence>
<protein>
    <submittedName>
        <fullName evidence="1">Dehydrodolichyl diphosphate syntase complex subunit NUS1</fullName>
    </submittedName>
</protein>
<gene>
    <name evidence="1" type="ORF">SUZIE_130750</name>
</gene>
<sequence length="94" mass="11210">MTARYELVWRVLHALFCLHRKLTSWLRFRLGTWNWIWRRCYRVASAAVLEPLGFTLLRKPSRSGRRPPRLRWRVDSGSLEKLPVHLGLVITAEE</sequence>
<comment type="caution">
    <text evidence="1">The sequence shown here is derived from an EMBL/GenBank/DDBJ whole genome shotgun (WGS) entry which is preliminary data.</text>
</comment>
<keyword evidence="2" id="KW-1185">Reference proteome</keyword>
<accession>A0AA41MN62</accession>
<name>A0AA41MN62_SCICA</name>
<dbReference type="Proteomes" id="UP001166674">
    <property type="component" value="Unassembled WGS sequence"/>
</dbReference>
<dbReference type="AlphaFoldDB" id="A0AA41MN62"/>